<gene>
    <name evidence="1" type="ORF">VICG_00603</name>
</gene>
<sequence length="292" mass="34373">MATENGFQKKCAKKAVMFMKSTDNFMKIDDQEIVEALSSKHHSLLYYLYLKSGNKSKALETLQKARTSRFAIAQVKEIIFTYIYFEDFNGALKYIKTYDNLVPEIVPLECLINIHLADKSSNNIDDVVFSYVSKGLETFYDRNLLEIFKEFYLNSPNKIAFKKRFEDINDTILTLYYNNLTYKEAKYLYKIMPDKLSYLKKMVETNPFIKKKYYFQYANKCGIHKEDIMRILSVKYRTWAMSIALFNGWLDKSAKTAFEIGNKACPKLLNKLGNWNCDYSKFMCFSRKHTTD</sequence>
<name>L2GPG1_VITCO</name>
<dbReference type="HOGENOM" id="CLU_918373_0_0_1"/>
<proteinExistence type="predicted"/>
<accession>L2GPG1</accession>
<keyword evidence="2" id="KW-1185">Reference proteome</keyword>
<protein>
    <submittedName>
        <fullName evidence="1">Uncharacterized protein</fullName>
    </submittedName>
</protein>
<dbReference type="OMA" id="FESSYCK"/>
<evidence type="ECO:0000313" key="1">
    <source>
        <dbReference type="EMBL" id="ELA42504.1"/>
    </source>
</evidence>
<reference evidence="2" key="1">
    <citation type="submission" date="2011-05" db="EMBL/GenBank/DDBJ databases">
        <title>The genome sequence of Vittaforma corneae strain ATCC 50505.</title>
        <authorList>
            <consortium name="The Broad Institute Genome Sequencing Platform"/>
            <person name="Cuomo C."/>
            <person name="Didier E."/>
            <person name="Bowers L."/>
            <person name="Young S.K."/>
            <person name="Zeng Q."/>
            <person name="Gargeya S."/>
            <person name="Fitzgerald M."/>
            <person name="Haas B."/>
            <person name="Abouelleil A."/>
            <person name="Alvarado L."/>
            <person name="Arachchi H.M."/>
            <person name="Berlin A."/>
            <person name="Chapman S.B."/>
            <person name="Gearin G."/>
            <person name="Goldberg J."/>
            <person name="Griggs A."/>
            <person name="Gujja S."/>
            <person name="Hansen M."/>
            <person name="Heiman D."/>
            <person name="Howarth C."/>
            <person name="Larimer J."/>
            <person name="Lui A."/>
            <person name="MacDonald P.J.P."/>
            <person name="McCowen C."/>
            <person name="Montmayeur A."/>
            <person name="Murphy C."/>
            <person name="Neiman D."/>
            <person name="Pearson M."/>
            <person name="Priest M."/>
            <person name="Roberts A."/>
            <person name="Saif S."/>
            <person name="Shea T."/>
            <person name="Sisk P."/>
            <person name="Stolte C."/>
            <person name="Sykes S."/>
            <person name="Wortman J."/>
            <person name="Nusbaum C."/>
            <person name="Birren B."/>
        </authorList>
    </citation>
    <scope>NUCLEOTIDE SEQUENCE [LARGE SCALE GENOMIC DNA]</scope>
    <source>
        <strain evidence="2">ATCC 50505</strain>
    </source>
</reference>
<organism evidence="1 2">
    <name type="scientific">Vittaforma corneae (strain ATCC 50505)</name>
    <name type="common">Microsporidian parasite</name>
    <name type="synonym">Nosema corneum</name>
    <dbReference type="NCBI Taxonomy" id="993615"/>
    <lineage>
        <taxon>Eukaryota</taxon>
        <taxon>Fungi</taxon>
        <taxon>Fungi incertae sedis</taxon>
        <taxon>Microsporidia</taxon>
        <taxon>Nosematidae</taxon>
        <taxon>Vittaforma</taxon>
    </lineage>
</organism>
<dbReference type="OrthoDB" id="2191084at2759"/>
<dbReference type="AlphaFoldDB" id="L2GPG1"/>
<dbReference type="VEuPathDB" id="MicrosporidiaDB:VICG_00603"/>
<dbReference type="InParanoid" id="L2GPG1"/>
<dbReference type="RefSeq" id="XP_007604055.1">
    <property type="nucleotide sequence ID" value="XM_007603993.1"/>
</dbReference>
<dbReference type="EMBL" id="JH370132">
    <property type="protein sequence ID" value="ELA42504.1"/>
    <property type="molecule type" value="Genomic_DNA"/>
</dbReference>
<dbReference type="GeneID" id="19881320"/>
<evidence type="ECO:0000313" key="2">
    <source>
        <dbReference type="Proteomes" id="UP000011082"/>
    </source>
</evidence>
<dbReference type="Proteomes" id="UP000011082">
    <property type="component" value="Unassembled WGS sequence"/>
</dbReference>